<comment type="caution">
    <text evidence="2">The sequence shown here is derived from an EMBL/GenBank/DDBJ whole genome shotgun (WGS) entry which is preliminary data.</text>
</comment>
<evidence type="ECO:0000313" key="3">
    <source>
        <dbReference type="Proteomes" id="UP001066276"/>
    </source>
</evidence>
<gene>
    <name evidence="2" type="ORF">NDU88_000223</name>
</gene>
<name>A0AAV7TGJ2_PLEWA</name>
<evidence type="ECO:0000313" key="2">
    <source>
        <dbReference type="EMBL" id="KAJ1174932.1"/>
    </source>
</evidence>
<feature type="region of interest" description="Disordered" evidence="1">
    <location>
        <begin position="1"/>
        <end position="26"/>
    </location>
</feature>
<organism evidence="2 3">
    <name type="scientific">Pleurodeles waltl</name>
    <name type="common">Iberian ribbed newt</name>
    <dbReference type="NCBI Taxonomy" id="8319"/>
    <lineage>
        <taxon>Eukaryota</taxon>
        <taxon>Metazoa</taxon>
        <taxon>Chordata</taxon>
        <taxon>Craniata</taxon>
        <taxon>Vertebrata</taxon>
        <taxon>Euteleostomi</taxon>
        <taxon>Amphibia</taxon>
        <taxon>Batrachia</taxon>
        <taxon>Caudata</taxon>
        <taxon>Salamandroidea</taxon>
        <taxon>Salamandridae</taxon>
        <taxon>Pleurodelinae</taxon>
        <taxon>Pleurodeles</taxon>
    </lineage>
</organism>
<dbReference type="EMBL" id="JANPWB010000006">
    <property type="protein sequence ID" value="KAJ1174932.1"/>
    <property type="molecule type" value="Genomic_DNA"/>
</dbReference>
<accession>A0AAV7TGJ2</accession>
<sequence length="118" mass="12794">MPRREDAGPETKEEEEPNKAEHEDKRGRLLEASWEANGGGVRTRQPLQVPGGDTWQALYCGWLPSPSAQENPCPLVCDHHPDPGGSPGASANEHTVIDAPGAQEHFEQCLSPPQPRVA</sequence>
<protein>
    <submittedName>
        <fullName evidence="2">Uncharacterized protein</fullName>
    </submittedName>
</protein>
<feature type="region of interest" description="Disordered" evidence="1">
    <location>
        <begin position="74"/>
        <end position="94"/>
    </location>
</feature>
<dbReference type="AlphaFoldDB" id="A0AAV7TGJ2"/>
<proteinExistence type="predicted"/>
<dbReference type="Proteomes" id="UP001066276">
    <property type="component" value="Chromosome 3_2"/>
</dbReference>
<reference evidence="2" key="1">
    <citation type="journal article" date="2022" name="bioRxiv">
        <title>Sequencing and chromosome-scale assembly of the giantPleurodeles waltlgenome.</title>
        <authorList>
            <person name="Brown T."/>
            <person name="Elewa A."/>
            <person name="Iarovenko S."/>
            <person name="Subramanian E."/>
            <person name="Araus A.J."/>
            <person name="Petzold A."/>
            <person name="Susuki M."/>
            <person name="Suzuki K.-i.T."/>
            <person name="Hayashi T."/>
            <person name="Toyoda A."/>
            <person name="Oliveira C."/>
            <person name="Osipova E."/>
            <person name="Leigh N.D."/>
            <person name="Simon A."/>
            <person name="Yun M.H."/>
        </authorList>
    </citation>
    <scope>NUCLEOTIDE SEQUENCE</scope>
    <source>
        <strain evidence="2">20211129_DDA</strain>
        <tissue evidence="2">Liver</tissue>
    </source>
</reference>
<evidence type="ECO:0000256" key="1">
    <source>
        <dbReference type="SAM" id="MobiDB-lite"/>
    </source>
</evidence>
<keyword evidence="3" id="KW-1185">Reference proteome</keyword>